<evidence type="ECO:0000256" key="1">
    <source>
        <dbReference type="ARBA" id="ARBA00000822"/>
    </source>
</evidence>
<dbReference type="EMBL" id="BJWL01000021">
    <property type="protein sequence ID" value="GFZ09442.1"/>
    <property type="molecule type" value="Genomic_DNA"/>
</dbReference>
<evidence type="ECO:0000256" key="2">
    <source>
        <dbReference type="ARBA" id="ARBA00003102"/>
    </source>
</evidence>
<dbReference type="InterPro" id="IPR000726">
    <property type="entry name" value="Glyco_hydro_19_cat"/>
</dbReference>
<keyword evidence="9" id="KW-0326">Glycosidase</keyword>
<evidence type="ECO:0000256" key="10">
    <source>
        <dbReference type="ARBA" id="ARBA00023326"/>
    </source>
</evidence>
<comment type="catalytic activity">
    <reaction evidence="1">
        <text>Random endo-hydrolysis of N-acetyl-beta-D-glucosaminide (1-&gt;4)-beta-linkages in chitin and chitodextrins.</text>
        <dbReference type="EC" id="3.2.1.14"/>
    </reaction>
</comment>
<organism evidence="13 14">
    <name type="scientific">Actinidia rufa</name>
    <dbReference type="NCBI Taxonomy" id="165716"/>
    <lineage>
        <taxon>Eukaryota</taxon>
        <taxon>Viridiplantae</taxon>
        <taxon>Streptophyta</taxon>
        <taxon>Embryophyta</taxon>
        <taxon>Tracheophyta</taxon>
        <taxon>Spermatophyta</taxon>
        <taxon>Magnoliopsida</taxon>
        <taxon>eudicotyledons</taxon>
        <taxon>Gunneridae</taxon>
        <taxon>Pentapetalae</taxon>
        <taxon>asterids</taxon>
        <taxon>Ericales</taxon>
        <taxon>Actinidiaceae</taxon>
        <taxon>Actinidia</taxon>
    </lineage>
</organism>
<reference evidence="13 14" key="1">
    <citation type="submission" date="2019-07" db="EMBL/GenBank/DDBJ databases">
        <title>De Novo Assembly of kiwifruit Actinidia rufa.</title>
        <authorList>
            <person name="Sugita-Konishi S."/>
            <person name="Sato K."/>
            <person name="Mori E."/>
            <person name="Abe Y."/>
            <person name="Kisaki G."/>
            <person name="Hamano K."/>
            <person name="Suezawa K."/>
            <person name="Otani M."/>
            <person name="Fukuda T."/>
            <person name="Manabe T."/>
            <person name="Gomi K."/>
            <person name="Tabuchi M."/>
            <person name="Akimitsu K."/>
            <person name="Kataoka I."/>
        </authorList>
    </citation>
    <scope>NUCLEOTIDE SEQUENCE [LARGE SCALE GENOMIC DNA]</scope>
    <source>
        <strain evidence="14">cv. Fuchu</strain>
    </source>
</reference>
<evidence type="ECO:0000256" key="6">
    <source>
        <dbReference type="ARBA" id="ARBA00022821"/>
    </source>
</evidence>
<dbReference type="Proteomes" id="UP000585474">
    <property type="component" value="Unassembled WGS sequence"/>
</dbReference>
<dbReference type="CDD" id="cd00325">
    <property type="entry name" value="chitinase_GH19"/>
    <property type="match status" value="1"/>
</dbReference>
<proteinExistence type="predicted"/>
<dbReference type="GO" id="GO:0050832">
    <property type="term" value="P:defense response to fungus"/>
    <property type="evidence" value="ECO:0007669"/>
    <property type="project" value="TreeGrafter"/>
</dbReference>
<evidence type="ECO:0000256" key="8">
    <source>
        <dbReference type="ARBA" id="ARBA00023277"/>
    </source>
</evidence>
<comment type="function">
    <text evidence="2">Defense against chitin-containing fungal pathogens.</text>
</comment>
<evidence type="ECO:0000256" key="9">
    <source>
        <dbReference type="ARBA" id="ARBA00023295"/>
    </source>
</evidence>
<gene>
    <name evidence="13" type="ORF">Acr_21g0000410</name>
</gene>
<dbReference type="InterPro" id="IPR023346">
    <property type="entry name" value="Lysozyme-like_dom_sf"/>
</dbReference>
<evidence type="ECO:0000256" key="3">
    <source>
        <dbReference type="ARBA" id="ARBA00012729"/>
    </source>
</evidence>
<dbReference type="SUPFAM" id="SSF53955">
    <property type="entry name" value="Lysozyme-like"/>
    <property type="match status" value="1"/>
</dbReference>
<dbReference type="GO" id="GO:0006032">
    <property type="term" value="P:chitin catabolic process"/>
    <property type="evidence" value="ECO:0007669"/>
    <property type="project" value="UniProtKB-KW"/>
</dbReference>
<keyword evidence="7" id="KW-0146">Chitin degradation</keyword>
<dbReference type="PANTHER" id="PTHR22595:SF171">
    <property type="entry name" value="BASIC ENDOCHITINASE B"/>
    <property type="match status" value="1"/>
</dbReference>
<accession>A0A7J0GFD7</accession>
<feature type="domain" description="Glycoside hydrolase family 19 catalytic" evidence="12">
    <location>
        <begin position="54"/>
        <end position="76"/>
    </location>
</feature>
<evidence type="ECO:0000256" key="4">
    <source>
        <dbReference type="ARBA" id="ARBA00022729"/>
    </source>
</evidence>
<protein>
    <recommendedName>
        <fullName evidence="3">chitinase</fullName>
        <ecNumber evidence="3">3.2.1.14</ecNumber>
    </recommendedName>
</protein>
<keyword evidence="10" id="KW-0624">Polysaccharide degradation</keyword>
<keyword evidence="5" id="KW-0378">Hydrolase</keyword>
<dbReference type="OrthoDB" id="5985073at2759"/>
<keyword evidence="8" id="KW-0119">Carbohydrate metabolism</keyword>
<dbReference type="GO" id="GO:0016998">
    <property type="term" value="P:cell wall macromolecule catabolic process"/>
    <property type="evidence" value="ECO:0007669"/>
    <property type="project" value="InterPro"/>
</dbReference>
<dbReference type="FunFam" id="1.10.530.10:FF:000005">
    <property type="entry name" value="Basic endochitinase"/>
    <property type="match status" value="1"/>
</dbReference>
<evidence type="ECO:0000256" key="5">
    <source>
        <dbReference type="ARBA" id="ARBA00022801"/>
    </source>
</evidence>
<dbReference type="EC" id="3.2.1.14" evidence="3"/>
<keyword evidence="11" id="KW-0472">Membrane</keyword>
<dbReference type="GO" id="GO:0004568">
    <property type="term" value="F:chitinase activity"/>
    <property type="evidence" value="ECO:0007669"/>
    <property type="project" value="InterPro"/>
</dbReference>
<dbReference type="Gene3D" id="1.10.530.10">
    <property type="match status" value="1"/>
</dbReference>
<evidence type="ECO:0000259" key="12">
    <source>
        <dbReference type="PROSITE" id="PS00773"/>
    </source>
</evidence>
<evidence type="ECO:0000256" key="7">
    <source>
        <dbReference type="ARBA" id="ARBA00023024"/>
    </source>
</evidence>
<keyword evidence="6" id="KW-0611">Plant defense</keyword>
<name>A0A7J0GFD7_9ERIC</name>
<dbReference type="PROSITE" id="PS00773">
    <property type="entry name" value="CHITINASE_19_1"/>
    <property type="match status" value="1"/>
</dbReference>
<dbReference type="PANTHER" id="PTHR22595">
    <property type="entry name" value="CHITINASE-RELATED"/>
    <property type="match status" value="1"/>
</dbReference>
<feature type="transmembrane region" description="Helical" evidence="11">
    <location>
        <begin position="59"/>
        <end position="77"/>
    </location>
</feature>
<keyword evidence="14" id="KW-1185">Reference proteome</keyword>
<evidence type="ECO:0000256" key="11">
    <source>
        <dbReference type="SAM" id="Phobius"/>
    </source>
</evidence>
<keyword evidence="4" id="KW-0732">Signal</keyword>
<keyword evidence="11" id="KW-1133">Transmembrane helix</keyword>
<dbReference type="GO" id="GO:0008061">
    <property type="term" value="F:chitin binding"/>
    <property type="evidence" value="ECO:0007669"/>
    <property type="project" value="UniProtKB-KW"/>
</dbReference>
<keyword evidence="11" id="KW-0812">Transmembrane</keyword>
<dbReference type="Pfam" id="PF00182">
    <property type="entry name" value="Glyco_hydro_19"/>
    <property type="match status" value="2"/>
</dbReference>
<evidence type="ECO:0000313" key="14">
    <source>
        <dbReference type="Proteomes" id="UP000585474"/>
    </source>
</evidence>
<sequence length="217" mass="23697">MGREEGGGGGGSGREYCANGGQSQWMPGVSAPIPGGGSQSMFNQMLKYRNYGRCASNGFYSYYAFIAAALSFSGFGTTRKRGSRRSWVRPPMKQLVRVASNCKYGQGADPINNPDLVAADPTMSFKIDAWFWMTPRGSKPSFHNVIIGRWSPFTSNRSAGRVPGYSFITNIINGGLKCGDGQNDKVANRIGFYKRYCDIFGVGYGNNLDCCNQRHLA</sequence>
<dbReference type="AlphaFoldDB" id="A0A7J0GFD7"/>
<evidence type="ECO:0000313" key="13">
    <source>
        <dbReference type="EMBL" id="GFZ09442.1"/>
    </source>
</evidence>
<comment type="caution">
    <text evidence="13">The sequence shown here is derived from an EMBL/GenBank/DDBJ whole genome shotgun (WGS) entry which is preliminary data.</text>
</comment>